<sequence>MLKGPNMCIHHRIIILVPQLIKQEKKKPKSHHPHHHHGKVIPVVHSGKVIHAHHHHGKVDHVHGHDGKAKHEHKHQLTGGHKHSHFGVGTHKHKHEGKGEHAHKHDAMANHKHHHAGKGTIHHLHEKHHHQHHPKKPKKPHTKKFQNPFYGYEEGENEGYAEPRVRIDAELLRALNPANALLNAAAASPYTNPNPGRIIQIRIPDENDANVVKEIDIDTQSDLAVLKKNYITLENGDRYTDGLELLGNLDETGDETEDTDGESEYQLGDGYKLAATAAARAATVADDNRVINFTADDAVDTSGLPAYQNNGVAYSDTFYYQY</sequence>
<feature type="compositionally biased region" description="Basic residues" evidence="1">
    <location>
        <begin position="128"/>
        <end position="144"/>
    </location>
</feature>
<name>A0AAN9TNH7_9HEMI</name>
<feature type="region of interest" description="Disordered" evidence="1">
    <location>
        <begin position="128"/>
        <end position="148"/>
    </location>
</feature>
<dbReference type="Proteomes" id="UP001367676">
    <property type="component" value="Unassembled WGS sequence"/>
</dbReference>
<proteinExistence type="predicted"/>
<feature type="region of interest" description="Disordered" evidence="1">
    <location>
        <begin position="77"/>
        <end position="97"/>
    </location>
</feature>
<gene>
    <name evidence="2" type="ORF">V9T40_008624</name>
</gene>
<accession>A0AAN9TNH7</accession>
<feature type="compositionally biased region" description="Basic residues" evidence="1">
    <location>
        <begin position="77"/>
        <end position="96"/>
    </location>
</feature>
<reference evidence="2 3" key="1">
    <citation type="submission" date="2024-03" db="EMBL/GenBank/DDBJ databases">
        <title>Adaptation during the transition from Ophiocordyceps entomopathogen to insect associate is accompanied by gene loss and intensified selection.</title>
        <authorList>
            <person name="Ward C.M."/>
            <person name="Onetto C.A."/>
            <person name="Borneman A.R."/>
        </authorList>
    </citation>
    <scope>NUCLEOTIDE SEQUENCE [LARGE SCALE GENOMIC DNA]</scope>
    <source>
        <strain evidence="2">AWRI1</strain>
        <tissue evidence="2">Single Adult Female</tissue>
    </source>
</reference>
<keyword evidence="3" id="KW-1185">Reference proteome</keyword>
<dbReference type="AlphaFoldDB" id="A0AAN9TNH7"/>
<organism evidence="2 3">
    <name type="scientific">Parthenolecanium corni</name>
    <dbReference type="NCBI Taxonomy" id="536013"/>
    <lineage>
        <taxon>Eukaryota</taxon>
        <taxon>Metazoa</taxon>
        <taxon>Ecdysozoa</taxon>
        <taxon>Arthropoda</taxon>
        <taxon>Hexapoda</taxon>
        <taxon>Insecta</taxon>
        <taxon>Pterygota</taxon>
        <taxon>Neoptera</taxon>
        <taxon>Paraneoptera</taxon>
        <taxon>Hemiptera</taxon>
        <taxon>Sternorrhyncha</taxon>
        <taxon>Coccoidea</taxon>
        <taxon>Coccidae</taxon>
        <taxon>Parthenolecanium</taxon>
    </lineage>
</organism>
<comment type="caution">
    <text evidence="2">The sequence shown here is derived from an EMBL/GenBank/DDBJ whole genome shotgun (WGS) entry which is preliminary data.</text>
</comment>
<evidence type="ECO:0000256" key="1">
    <source>
        <dbReference type="SAM" id="MobiDB-lite"/>
    </source>
</evidence>
<protein>
    <submittedName>
        <fullName evidence="2">Uncharacterized protein</fullName>
    </submittedName>
</protein>
<evidence type="ECO:0000313" key="3">
    <source>
        <dbReference type="Proteomes" id="UP001367676"/>
    </source>
</evidence>
<dbReference type="EMBL" id="JBBCAQ010000010">
    <property type="protein sequence ID" value="KAK7601183.1"/>
    <property type="molecule type" value="Genomic_DNA"/>
</dbReference>
<evidence type="ECO:0000313" key="2">
    <source>
        <dbReference type="EMBL" id="KAK7601183.1"/>
    </source>
</evidence>